<dbReference type="InterPro" id="IPR005496">
    <property type="entry name" value="Integral_membrane_TerC"/>
</dbReference>
<feature type="transmembrane region" description="Helical" evidence="6">
    <location>
        <begin position="201"/>
        <end position="221"/>
    </location>
</feature>
<sequence>MDNLAAFIIGALQITLLDLTLCGDNIGVIALATRNLSDKFAKKASFFGIMGAILLRIIFACAITLILNIQWIPIKLLGGLLLVKITWDFIKPQEEPLHRSEVDSASRFWDAVKVIIIADISMSLDNVLAIAGAANGNVLLIVFGILLNVPIIFFGSQFVANLMKRHPIVIYVGGAILAHTSFNMILEDNLTKRFLVLPQSFNVIFPLIMAILVLLYGYIYLNFMQKTQKIKAKRKHIS</sequence>
<evidence type="ECO:0000256" key="3">
    <source>
        <dbReference type="ARBA" id="ARBA00022692"/>
    </source>
</evidence>
<feature type="transmembrane region" description="Helical" evidence="6">
    <location>
        <begin position="44"/>
        <end position="66"/>
    </location>
</feature>
<keyword evidence="5 6" id="KW-0472">Membrane</keyword>
<feature type="transmembrane region" description="Helical" evidence="6">
    <location>
        <begin position="6"/>
        <end position="32"/>
    </location>
</feature>
<accession>A0ABQ5N8D4</accession>
<evidence type="ECO:0000313" key="8">
    <source>
        <dbReference type="Proteomes" id="UP001208567"/>
    </source>
</evidence>
<gene>
    <name evidence="7" type="ORF">bsdE14_29080</name>
</gene>
<evidence type="ECO:0000256" key="1">
    <source>
        <dbReference type="ARBA" id="ARBA00004141"/>
    </source>
</evidence>
<keyword evidence="8" id="KW-1185">Reference proteome</keyword>
<dbReference type="NCBIfam" id="TIGR03717">
    <property type="entry name" value="R_switched_YjbE"/>
    <property type="match status" value="1"/>
</dbReference>
<protein>
    <submittedName>
        <fullName evidence="7">Membrane protein</fullName>
    </submittedName>
</protein>
<dbReference type="InterPro" id="IPR022301">
    <property type="entry name" value="Integral_membrane_YjbE"/>
</dbReference>
<keyword evidence="3 6" id="KW-0812">Transmembrane</keyword>
<proteinExistence type="inferred from homology"/>
<dbReference type="Proteomes" id="UP001208567">
    <property type="component" value="Unassembled WGS sequence"/>
</dbReference>
<evidence type="ECO:0000256" key="6">
    <source>
        <dbReference type="SAM" id="Phobius"/>
    </source>
</evidence>
<dbReference type="Pfam" id="PF03741">
    <property type="entry name" value="TerC"/>
    <property type="match status" value="1"/>
</dbReference>
<dbReference type="RefSeq" id="WP_264850813.1">
    <property type="nucleotide sequence ID" value="NZ_BRXR01000001.1"/>
</dbReference>
<comment type="subcellular location">
    <subcellularLocation>
        <location evidence="1">Membrane</location>
        <topology evidence="1">Multi-pass membrane protein</topology>
    </subcellularLocation>
</comment>
<evidence type="ECO:0000256" key="5">
    <source>
        <dbReference type="ARBA" id="ARBA00023136"/>
    </source>
</evidence>
<dbReference type="EMBL" id="BRXR01000001">
    <property type="protein sequence ID" value="GLC31498.1"/>
    <property type="molecule type" value="Genomic_DNA"/>
</dbReference>
<comment type="caution">
    <text evidence="7">The sequence shown here is derived from an EMBL/GenBank/DDBJ whole genome shotgun (WGS) entry which is preliminary data.</text>
</comment>
<evidence type="ECO:0000256" key="4">
    <source>
        <dbReference type="ARBA" id="ARBA00022989"/>
    </source>
</evidence>
<name>A0ABQ5N8D4_9CLOT</name>
<comment type="similarity">
    <text evidence="2">Belongs to the TerC family.</text>
</comment>
<keyword evidence="4 6" id="KW-1133">Transmembrane helix</keyword>
<feature type="transmembrane region" description="Helical" evidence="6">
    <location>
        <begin position="138"/>
        <end position="156"/>
    </location>
</feature>
<dbReference type="PANTHER" id="PTHR30238">
    <property type="entry name" value="MEMBRANE BOUND PREDICTED REDOX MODULATOR"/>
    <property type="match status" value="1"/>
</dbReference>
<dbReference type="PANTHER" id="PTHR30238:SF4">
    <property type="entry name" value="SLL1022 PROTEIN"/>
    <property type="match status" value="1"/>
</dbReference>
<feature type="transmembrane region" description="Helical" evidence="6">
    <location>
        <begin position="168"/>
        <end position="186"/>
    </location>
</feature>
<evidence type="ECO:0000256" key="2">
    <source>
        <dbReference type="ARBA" id="ARBA00007511"/>
    </source>
</evidence>
<evidence type="ECO:0000313" key="7">
    <source>
        <dbReference type="EMBL" id="GLC31498.1"/>
    </source>
</evidence>
<organism evidence="7 8">
    <name type="scientific">Clostridium omnivorum</name>
    <dbReference type="NCBI Taxonomy" id="1604902"/>
    <lineage>
        <taxon>Bacteria</taxon>
        <taxon>Bacillati</taxon>
        <taxon>Bacillota</taxon>
        <taxon>Clostridia</taxon>
        <taxon>Eubacteriales</taxon>
        <taxon>Clostridiaceae</taxon>
        <taxon>Clostridium</taxon>
    </lineage>
</organism>
<reference evidence="7 8" key="1">
    <citation type="journal article" date="2024" name="Int. J. Syst. Evol. Microbiol.">
        <title>Clostridium omnivorum sp. nov., isolated from anoxic soil under the treatment of reductive soil disinfestation.</title>
        <authorList>
            <person name="Ueki A."/>
            <person name="Tonouchi A."/>
            <person name="Kaku N."/>
            <person name="Honma S."/>
            <person name="Ueki K."/>
        </authorList>
    </citation>
    <scope>NUCLEOTIDE SEQUENCE [LARGE SCALE GENOMIC DNA]</scope>
    <source>
        <strain evidence="7 8">E14</strain>
    </source>
</reference>